<dbReference type="SUPFAM" id="SSF53822">
    <property type="entry name" value="Periplasmic binding protein-like I"/>
    <property type="match status" value="1"/>
</dbReference>
<dbReference type="PANTHER" id="PTHR30036">
    <property type="entry name" value="D-XYLOSE-BINDING PERIPLASMIC PROTEIN"/>
    <property type="match status" value="1"/>
</dbReference>
<organism evidence="5 6">
    <name type="scientific">Actinoplanes teichomyceticus</name>
    <dbReference type="NCBI Taxonomy" id="1867"/>
    <lineage>
        <taxon>Bacteria</taxon>
        <taxon>Bacillati</taxon>
        <taxon>Actinomycetota</taxon>
        <taxon>Actinomycetes</taxon>
        <taxon>Micromonosporales</taxon>
        <taxon>Micromonosporaceae</taxon>
        <taxon>Actinoplanes</taxon>
    </lineage>
</organism>
<evidence type="ECO:0000313" key="5">
    <source>
        <dbReference type="EMBL" id="TWG12146.1"/>
    </source>
</evidence>
<gene>
    <name evidence="5" type="ORF">FHX34_10513</name>
</gene>
<comment type="subcellular location">
    <subcellularLocation>
        <location evidence="1">Cell envelope</location>
    </subcellularLocation>
</comment>
<dbReference type="AlphaFoldDB" id="A0A561VKI8"/>
<keyword evidence="2 3" id="KW-0732">Signal</keyword>
<feature type="domain" description="Periplasmic binding protein" evidence="4">
    <location>
        <begin position="43"/>
        <end position="327"/>
    </location>
</feature>
<dbReference type="RefSeq" id="WP_187645959.1">
    <property type="nucleotide sequence ID" value="NZ_BOMX01000099.1"/>
</dbReference>
<evidence type="ECO:0000256" key="2">
    <source>
        <dbReference type="ARBA" id="ARBA00022729"/>
    </source>
</evidence>
<feature type="signal peptide" evidence="3">
    <location>
        <begin position="1"/>
        <end position="23"/>
    </location>
</feature>
<dbReference type="InterPro" id="IPR028082">
    <property type="entry name" value="Peripla_BP_I"/>
</dbReference>
<dbReference type="Pfam" id="PF13407">
    <property type="entry name" value="Peripla_BP_4"/>
    <property type="match status" value="1"/>
</dbReference>
<evidence type="ECO:0000256" key="1">
    <source>
        <dbReference type="ARBA" id="ARBA00004196"/>
    </source>
</evidence>
<evidence type="ECO:0000313" key="6">
    <source>
        <dbReference type="Proteomes" id="UP000320239"/>
    </source>
</evidence>
<evidence type="ECO:0000256" key="3">
    <source>
        <dbReference type="SAM" id="SignalP"/>
    </source>
</evidence>
<evidence type="ECO:0000259" key="4">
    <source>
        <dbReference type="Pfam" id="PF13407"/>
    </source>
</evidence>
<dbReference type="Gene3D" id="3.40.50.2300">
    <property type="match status" value="2"/>
</dbReference>
<dbReference type="PROSITE" id="PS51257">
    <property type="entry name" value="PROKAR_LIPOPROTEIN"/>
    <property type="match status" value="1"/>
</dbReference>
<feature type="chain" id="PRO_5021736483" evidence="3">
    <location>
        <begin position="24"/>
        <end position="375"/>
    </location>
</feature>
<protein>
    <submittedName>
        <fullName evidence="5">Monosaccharide ABC transporter substrate-binding protein (CUT2 family)</fullName>
    </submittedName>
</protein>
<dbReference type="InterPro" id="IPR050555">
    <property type="entry name" value="Bact_Solute-Bind_Prot2"/>
</dbReference>
<dbReference type="NCBIfam" id="NF040907">
    <property type="entry name" value="ChvE"/>
    <property type="match status" value="1"/>
</dbReference>
<dbReference type="EMBL" id="VIWY01000005">
    <property type="protein sequence ID" value="TWG12146.1"/>
    <property type="molecule type" value="Genomic_DNA"/>
</dbReference>
<dbReference type="InterPro" id="IPR049784">
    <property type="entry name" value="ChvE-like"/>
</dbReference>
<dbReference type="GO" id="GO:0030288">
    <property type="term" value="C:outer membrane-bounded periplasmic space"/>
    <property type="evidence" value="ECO:0007669"/>
    <property type="project" value="TreeGrafter"/>
</dbReference>
<reference evidence="5 6" key="1">
    <citation type="submission" date="2019-06" db="EMBL/GenBank/DDBJ databases">
        <title>Sequencing the genomes of 1000 actinobacteria strains.</title>
        <authorList>
            <person name="Klenk H.-P."/>
        </authorList>
    </citation>
    <scope>NUCLEOTIDE SEQUENCE [LARGE SCALE GENOMIC DNA]</scope>
    <source>
        <strain evidence="5 6">DSM 43866</strain>
    </source>
</reference>
<sequence length="375" mass="39977">MKYTRFAATISAAALVTTMAACGSSEKTADKEAASGDNAGALVGVTMPTRSSERWVADGDNVKKQLEALGYKVDLQYAEDSIPTQTQQIDTQITKGAKLLIVASIDGTALSSQLDSAKANNIPVIAYDRLIRGSANVDYYTTFDNFKVGVQQATSLLTGLGVLKADGSKGDKKGPFNIELFAGSPDDNNATFFFNGAKSILDPYIKDGTLVVKSNQTDFKTVATLRWDPATAQKRMEGILTATYKGGAKVDGVLSPYDGISIGILSALRSGGYGTASQPYPIVTGQDAEKASVKSIAAGEQYSTIYKDTRQLAKITVEMADAILKGQTPQTNNTTDYDNGKKVVPAQLLQSVIVDKSNYKKELIDSGYYTEADIK</sequence>
<keyword evidence="6" id="KW-1185">Reference proteome</keyword>
<dbReference type="CDD" id="cd19994">
    <property type="entry name" value="PBP1_ChvE"/>
    <property type="match status" value="1"/>
</dbReference>
<accession>A0A561VKI8</accession>
<dbReference type="GO" id="GO:0030246">
    <property type="term" value="F:carbohydrate binding"/>
    <property type="evidence" value="ECO:0007669"/>
    <property type="project" value="TreeGrafter"/>
</dbReference>
<comment type="caution">
    <text evidence="5">The sequence shown here is derived from an EMBL/GenBank/DDBJ whole genome shotgun (WGS) entry which is preliminary data.</text>
</comment>
<proteinExistence type="predicted"/>
<dbReference type="PANTHER" id="PTHR30036:SF1">
    <property type="entry name" value="D-XYLOSE-BINDING PERIPLASMIC PROTEIN"/>
    <property type="match status" value="1"/>
</dbReference>
<dbReference type="Proteomes" id="UP000320239">
    <property type="component" value="Unassembled WGS sequence"/>
</dbReference>
<dbReference type="InterPro" id="IPR025997">
    <property type="entry name" value="SBP_2_dom"/>
</dbReference>
<name>A0A561VKI8_ACTTI</name>